<gene>
    <name evidence="3" type="ORF">FGL86_15060</name>
</gene>
<dbReference type="Gene3D" id="3.30.750.140">
    <property type="match status" value="1"/>
</dbReference>
<evidence type="ECO:0000313" key="3">
    <source>
        <dbReference type="EMBL" id="QEA40270.1"/>
    </source>
</evidence>
<evidence type="ECO:0000313" key="4">
    <source>
        <dbReference type="Proteomes" id="UP000321272"/>
    </source>
</evidence>
<dbReference type="OrthoDB" id="5296742at2"/>
<dbReference type="Pfam" id="PF02120">
    <property type="entry name" value="Flg_hook"/>
    <property type="match status" value="1"/>
</dbReference>
<sequence>MSGITPLIDTLLHQVLGKRADVPLPRELNAPVTPISPEDALQALKGDSRLEPRRQATPTEQGGADRKAPPAPSITAGRAASESAQVHFSASARAIAQVLARLPGQAFPGQPSVLGLSKPLMDTDSPTSQQLAQQLQASIRDSGLFYESHLARWFRGELPRRQLEREPQMQRQAAVSERQANALLVSMDEPDSELQTILRHQLEMLALPVLRWEGEAWSGLFMALTVMPPAQHGDAEEGEGEAPTKEEESSAWQSELALTLQRLGRLKVKLRLDAKGVDLTLFAEDPEVVRVLRGGQESLRSRLQGSGIGEVALHILQQPETSQGESLS</sequence>
<accession>A0A5B8SZV5</accession>
<dbReference type="AlphaFoldDB" id="A0A5B8SZV5"/>
<dbReference type="InterPro" id="IPR021136">
    <property type="entry name" value="Flagellar_hook_control-like_C"/>
</dbReference>
<protein>
    <submittedName>
        <fullName evidence="3">Flagellar hook-length control protein FliK</fullName>
    </submittedName>
</protein>
<proteinExistence type="predicted"/>
<feature type="region of interest" description="Disordered" evidence="1">
    <location>
        <begin position="231"/>
        <end position="253"/>
    </location>
</feature>
<feature type="region of interest" description="Disordered" evidence="1">
    <location>
        <begin position="28"/>
        <end position="82"/>
    </location>
</feature>
<evidence type="ECO:0000256" key="1">
    <source>
        <dbReference type="SAM" id="MobiDB-lite"/>
    </source>
</evidence>
<keyword evidence="3" id="KW-0966">Cell projection</keyword>
<feature type="domain" description="Flagellar hook-length control protein-like C-terminal" evidence="2">
    <location>
        <begin position="244"/>
        <end position="323"/>
    </location>
</feature>
<dbReference type="Proteomes" id="UP000321272">
    <property type="component" value="Chromosome"/>
</dbReference>
<organism evidence="3 4">
    <name type="scientific">Pistricoccus aurantiacus</name>
    <dbReference type="NCBI Taxonomy" id="1883414"/>
    <lineage>
        <taxon>Bacteria</taxon>
        <taxon>Pseudomonadati</taxon>
        <taxon>Pseudomonadota</taxon>
        <taxon>Gammaproteobacteria</taxon>
        <taxon>Oceanospirillales</taxon>
        <taxon>Halomonadaceae</taxon>
        <taxon>Pistricoccus</taxon>
    </lineage>
</organism>
<dbReference type="InterPro" id="IPR038610">
    <property type="entry name" value="FliK-like_C_sf"/>
</dbReference>
<dbReference type="KEGG" id="paur:FGL86_15060"/>
<reference evidence="3 4" key="1">
    <citation type="submission" date="2019-06" db="EMBL/GenBank/DDBJ databases">
        <title>Genome analyses of bacteria isolated from kimchi.</title>
        <authorList>
            <person name="Lee S."/>
            <person name="Ahn S."/>
            <person name="Roh S."/>
        </authorList>
    </citation>
    <scope>NUCLEOTIDE SEQUENCE [LARGE SCALE GENOMIC DNA]</scope>
    <source>
        <strain evidence="3 4">CBA4606</strain>
    </source>
</reference>
<keyword evidence="3" id="KW-0969">Cilium</keyword>
<name>A0A5B8SZV5_9GAMM</name>
<keyword evidence="3" id="KW-0282">Flagellum</keyword>
<keyword evidence="4" id="KW-1185">Reference proteome</keyword>
<evidence type="ECO:0000259" key="2">
    <source>
        <dbReference type="Pfam" id="PF02120"/>
    </source>
</evidence>
<dbReference type="RefSeq" id="WP_147185449.1">
    <property type="nucleotide sequence ID" value="NZ_CP042382.1"/>
</dbReference>
<dbReference type="EMBL" id="CP042382">
    <property type="protein sequence ID" value="QEA40270.1"/>
    <property type="molecule type" value="Genomic_DNA"/>
</dbReference>